<dbReference type="GO" id="GO:0009279">
    <property type="term" value="C:cell outer membrane"/>
    <property type="evidence" value="ECO:0007669"/>
    <property type="project" value="UniProtKB-SubCell"/>
</dbReference>
<keyword evidence="10" id="KW-1185">Reference proteome</keyword>
<evidence type="ECO:0000259" key="7">
    <source>
        <dbReference type="Pfam" id="PF00593"/>
    </source>
</evidence>
<feature type="region of interest" description="Disordered" evidence="5">
    <location>
        <begin position="27"/>
        <end position="51"/>
    </location>
</feature>
<evidence type="ECO:0000313" key="9">
    <source>
        <dbReference type="EMBL" id="GAN13272.1"/>
    </source>
</evidence>
<dbReference type="InterPro" id="IPR012910">
    <property type="entry name" value="Plug_dom"/>
</dbReference>
<feature type="chain" id="PRO_5002210112" evidence="6">
    <location>
        <begin position="26"/>
        <end position="1042"/>
    </location>
</feature>
<dbReference type="SUPFAM" id="SSF56935">
    <property type="entry name" value="Porins"/>
    <property type="match status" value="1"/>
</dbReference>
<dbReference type="EMBL" id="BBJS01000016">
    <property type="protein sequence ID" value="GAN13272.1"/>
    <property type="molecule type" value="Genomic_DNA"/>
</dbReference>
<organism evidence="9 10">
    <name type="scientific">Sphingomonas paucimobilis NBRC 13935</name>
    <dbReference type="NCBI Taxonomy" id="1219050"/>
    <lineage>
        <taxon>Bacteria</taxon>
        <taxon>Pseudomonadati</taxon>
        <taxon>Pseudomonadota</taxon>
        <taxon>Alphaproteobacteria</taxon>
        <taxon>Sphingomonadales</taxon>
        <taxon>Sphingomonadaceae</taxon>
        <taxon>Sphingomonas</taxon>
    </lineage>
</organism>
<dbReference type="Proteomes" id="UP000032025">
    <property type="component" value="Unassembled WGS sequence"/>
</dbReference>
<comment type="caution">
    <text evidence="9">The sequence shown here is derived from an EMBL/GenBank/DDBJ whole genome shotgun (WGS) entry which is preliminary data.</text>
</comment>
<dbReference type="Pfam" id="PF00593">
    <property type="entry name" value="TonB_dep_Rec_b-barrel"/>
    <property type="match status" value="1"/>
</dbReference>
<dbReference type="PANTHER" id="PTHR47234">
    <property type="match status" value="1"/>
</dbReference>
<evidence type="ECO:0000256" key="5">
    <source>
        <dbReference type="SAM" id="MobiDB-lite"/>
    </source>
</evidence>
<dbReference type="PANTHER" id="PTHR47234:SF2">
    <property type="entry name" value="TONB-DEPENDENT RECEPTOR"/>
    <property type="match status" value="1"/>
</dbReference>
<feature type="signal peptide" evidence="6">
    <location>
        <begin position="1"/>
        <end position="25"/>
    </location>
</feature>
<accession>A0A0C9NAL6</accession>
<keyword evidence="4" id="KW-0798">TonB box</keyword>
<gene>
    <name evidence="9" type="ORF">SP6_16_00040</name>
</gene>
<keyword evidence="2 4" id="KW-0472">Membrane</keyword>
<dbReference type="GeneID" id="78526930"/>
<evidence type="ECO:0000259" key="8">
    <source>
        <dbReference type="Pfam" id="PF07715"/>
    </source>
</evidence>
<name>A0A0C9NAL6_SPHPI</name>
<keyword evidence="3" id="KW-0998">Cell outer membrane</keyword>
<proteinExistence type="inferred from homology"/>
<feature type="domain" description="TonB-dependent receptor plug" evidence="8">
    <location>
        <begin position="67"/>
        <end position="183"/>
    </location>
</feature>
<comment type="similarity">
    <text evidence="4">Belongs to the TonB-dependent receptor family.</text>
</comment>
<dbReference type="Gene3D" id="2.170.130.10">
    <property type="entry name" value="TonB-dependent receptor, plug domain"/>
    <property type="match status" value="1"/>
</dbReference>
<dbReference type="InterPro" id="IPR036942">
    <property type="entry name" value="Beta-barrel_TonB_sf"/>
</dbReference>
<feature type="domain" description="TonB-dependent receptor-like beta-barrel" evidence="7">
    <location>
        <begin position="491"/>
        <end position="1009"/>
    </location>
</feature>
<dbReference type="InterPro" id="IPR000531">
    <property type="entry name" value="Beta-barrel_TonB"/>
</dbReference>
<evidence type="ECO:0000313" key="10">
    <source>
        <dbReference type="Proteomes" id="UP000032025"/>
    </source>
</evidence>
<dbReference type="AlphaFoldDB" id="A0A0C9NAL6"/>
<dbReference type="InterPro" id="IPR037066">
    <property type="entry name" value="Plug_dom_sf"/>
</dbReference>
<dbReference type="Gene3D" id="2.40.170.20">
    <property type="entry name" value="TonB-dependent receptor, beta-barrel domain"/>
    <property type="match status" value="1"/>
</dbReference>
<sequence length="1042" mass="112409">MKTRALLRASAIVGSLCVWSLEASAQTAPVEQESERPTEEQSGPSENSEVTVTGTRIRLPNTVSQEPIVTIGSDYLEARNLTNVADALNEIPGFRGSVTPNGTQGSFGQGVNFVNAYGLGTNRTLTLVNGRRVVTSNVASVFGNASGGTQVDLNILPAIIIDSVDRVGVGGAPIYGSDAIAGTVNIKLRNRFNGLEARATTGITERGDNQRINLSAIAGRDFADGRGNITIAGMYETVKGMVQNDRDFYRDNLGFLQNPTSAEAARFGPAGRTPGNDGRANPNIGFNNSTTDGFPGSLLVRDLSIASMAYGGLIIAPAGATSLRSLDYARQFDQFGNLVPFNSGIVFQGSTTAPPITGSAARSSSTKDGFRFSDVTQITGDQKRIAADIFANFELTEEVKLFAEGMYYHGRGDQLLRQPTFNSSLFGGVSSALNFSVDNPFLTAQARQTLTQAGYSTFRLSRANLDLADITGYSENDLYRGVLGASSEFKLGGRDYQAEIAVTYGRNDFVDYNQAINQQNFINAVNVGRNAAGEIVCTTTPTVLATPGFRPVADAACRPLNLFGQGVASREALDYVIQDVSATSRFEQFVLNANFGGSPFDIFGNPVGFNAGFEHRQEKASFTPDAFQQQGLGRSVAIAPVSGKYTLNEVFGEVLVPLISPNNNFVIYNADVFARGRYVNNTVNGNFFSWSAGGSIQPIRDIRFRGNFTRSFRAPSVVELFSPITNTFTTVTDYCSPANRNAGPVPDIRNRNCTAFLARYPTATPLAAASATVPGRSGGNPSLQNEEANSYELGVVLQPRFVPGLTFSVDYLNIKLRKPISSLTVAQIGSACFDNASFNADDPANGNAFCSLIRRDAAGQVISDPASPAVNAGYVNGVRYDFEGLQAVLEYRTRLNGLKLPGTLIIGGDVYFQGKRLNDVTGVAPARTDGTISDPQFQGQARFRYRTDSWGFSTFVNYTGQQLTSRFNRGPNPNDTREFDKYKDFITVDANIFFDVTDRFTLSLTATNLTDRISQRYYGYYIPGVVNDAFGRRFAITAAVKY</sequence>
<evidence type="ECO:0000256" key="2">
    <source>
        <dbReference type="ARBA" id="ARBA00023136"/>
    </source>
</evidence>
<dbReference type="Pfam" id="PF07715">
    <property type="entry name" value="Plug"/>
    <property type="match status" value="1"/>
</dbReference>
<dbReference type="RefSeq" id="WP_007403677.1">
    <property type="nucleotide sequence ID" value="NZ_BBJS01000016.1"/>
</dbReference>
<evidence type="ECO:0000256" key="4">
    <source>
        <dbReference type="RuleBase" id="RU003357"/>
    </source>
</evidence>
<evidence type="ECO:0000256" key="6">
    <source>
        <dbReference type="SAM" id="SignalP"/>
    </source>
</evidence>
<keyword evidence="6" id="KW-0732">Signal</keyword>
<feature type="compositionally biased region" description="Polar residues" evidence="5">
    <location>
        <begin position="40"/>
        <end position="51"/>
    </location>
</feature>
<reference evidence="9 10" key="1">
    <citation type="submission" date="2014-08" db="EMBL/GenBank/DDBJ databases">
        <title>Whole genome shotgun sequence of Sphingomonas paucimobilis NBRC 13935.</title>
        <authorList>
            <person name="Hosoyama A."/>
            <person name="Hashimoto M."/>
            <person name="Hosoyama Y."/>
            <person name="Noguchi M."/>
            <person name="Uohara A."/>
            <person name="Ohji S."/>
            <person name="Katano-Makiyama Y."/>
            <person name="Ichikawa N."/>
            <person name="Kimura A."/>
            <person name="Yamazoe A."/>
            <person name="Fujita N."/>
        </authorList>
    </citation>
    <scope>NUCLEOTIDE SEQUENCE [LARGE SCALE GENOMIC DNA]</scope>
    <source>
        <strain evidence="9 10">NBRC 13935</strain>
    </source>
</reference>
<evidence type="ECO:0000256" key="3">
    <source>
        <dbReference type="ARBA" id="ARBA00023237"/>
    </source>
</evidence>
<evidence type="ECO:0000256" key="1">
    <source>
        <dbReference type="ARBA" id="ARBA00004442"/>
    </source>
</evidence>
<protein>
    <submittedName>
        <fullName evidence="9">DNA, contig: SP616</fullName>
    </submittedName>
</protein>
<comment type="subcellular location">
    <subcellularLocation>
        <location evidence="1 4">Cell outer membrane</location>
    </subcellularLocation>
</comment>